<feature type="non-terminal residue" evidence="1">
    <location>
        <position position="87"/>
    </location>
</feature>
<gene>
    <name evidence="1" type="ORF">SERLA73DRAFT_192224</name>
</gene>
<reference evidence="2" key="1">
    <citation type="journal article" date="2011" name="Science">
        <title>The plant cell wall-decomposing machinery underlies the functional diversity of forest fungi.</title>
        <authorList>
            <person name="Eastwood D.C."/>
            <person name="Floudas D."/>
            <person name="Binder M."/>
            <person name="Majcherczyk A."/>
            <person name="Schneider P."/>
            <person name="Aerts A."/>
            <person name="Asiegbu F.O."/>
            <person name="Baker S.E."/>
            <person name="Barry K."/>
            <person name="Bendiksby M."/>
            <person name="Blumentritt M."/>
            <person name="Coutinho P.M."/>
            <person name="Cullen D."/>
            <person name="de Vries R.P."/>
            <person name="Gathman A."/>
            <person name="Goodell B."/>
            <person name="Henrissat B."/>
            <person name="Ihrmark K."/>
            <person name="Kauserud H."/>
            <person name="Kohler A."/>
            <person name="LaButti K."/>
            <person name="Lapidus A."/>
            <person name="Lavin J.L."/>
            <person name="Lee Y.-H."/>
            <person name="Lindquist E."/>
            <person name="Lilly W."/>
            <person name="Lucas S."/>
            <person name="Morin E."/>
            <person name="Murat C."/>
            <person name="Oguiza J.A."/>
            <person name="Park J."/>
            <person name="Pisabarro A.G."/>
            <person name="Riley R."/>
            <person name="Rosling A."/>
            <person name="Salamov A."/>
            <person name="Schmidt O."/>
            <person name="Schmutz J."/>
            <person name="Skrede I."/>
            <person name="Stenlid J."/>
            <person name="Wiebenga A."/>
            <person name="Xie X."/>
            <person name="Kuees U."/>
            <person name="Hibbett D.S."/>
            <person name="Hoffmeister D."/>
            <person name="Hoegberg N."/>
            <person name="Martin F."/>
            <person name="Grigoriev I.V."/>
            <person name="Watkinson S.C."/>
        </authorList>
    </citation>
    <scope>NUCLEOTIDE SEQUENCE [LARGE SCALE GENOMIC DNA]</scope>
    <source>
        <strain evidence="2">strain S7.3</strain>
    </source>
</reference>
<dbReference type="EMBL" id="GL945575">
    <property type="protein sequence ID" value="EGN91591.1"/>
    <property type="molecule type" value="Genomic_DNA"/>
</dbReference>
<dbReference type="HOGENOM" id="CLU_2489535_0_0_1"/>
<sequence length="87" mass="9595">MQCVASGDAKICRNAETRKVPDGKAMVSVTGLPNRSGADQPQLQKGNINYYSTWHCACVAQRRVFLNICFVIDTCPCYQSTLVHDTV</sequence>
<keyword evidence="2" id="KW-1185">Reference proteome</keyword>
<name>F8QJC9_SERL3</name>
<accession>F8QJC9</accession>
<dbReference type="InParanoid" id="F8QJC9"/>
<dbReference type="Proteomes" id="UP000008063">
    <property type="component" value="Unassembled WGS sequence"/>
</dbReference>
<evidence type="ECO:0000313" key="1">
    <source>
        <dbReference type="EMBL" id="EGN91591.1"/>
    </source>
</evidence>
<protein>
    <submittedName>
        <fullName evidence="1">Uncharacterized protein</fullName>
    </submittedName>
</protein>
<dbReference type="AlphaFoldDB" id="F8QJC9"/>
<evidence type="ECO:0000313" key="2">
    <source>
        <dbReference type="Proteomes" id="UP000008063"/>
    </source>
</evidence>
<proteinExistence type="predicted"/>
<organism evidence="2">
    <name type="scientific">Serpula lacrymans var. lacrymans (strain S7.3)</name>
    <name type="common">Dry rot fungus</name>
    <dbReference type="NCBI Taxonomy" id="936435"/>
    <lineage>
        <taxon>Eukaryota</taxon>
        <taxon>Fungi</taxon>
        <taxon>Dikarya</taxon>
        <taxon>Basidiomycota</taxon>
        <taxon>Agaricomycotina</taxon>
        <taxon>Agaricomycetes</taxon>
        <taxon>Agaricomycetidae</taxon>
        <taxon>Boletales</taxon>
        <taxon>Coniophorineae</taxon>
        <taxon>Serpulaceae</taxon>
        <taxon>Serpula</taxon>
    </lineage>
</organism>